<reference evidence="1 2" key="1">
    <citation type="journal article" date="2018" name="Front. Plant Sci.">
        <title>Red Clover (Trifolium pratense) and Zigzag Clover (T. medium) - A Picture of Genomic Similarities and Differences.</title>
        <authorList>
            <person name="Dluhosova J."/>
            <person name="Istvanek J."/>
            <person name="Nedelnik J."/>
            <person name="Repkova J."/>
        </authorList>
    </citation>
    <scope>NUCLEOTIDE SEQUENCE [LARGE SCALE GENOMIC DNA]</scope>
    <source>
        <strain evidence="2">cv. 10/8</strain>
        <tissue evidence="1">Leaf</tissue>
    </source>
</reference>
<dbReference type="EMBL" id="LXQA011242285">
    <property type="protein sequence ID" value="MCI90350.1"/>
    <property type="molecule type" value="Genomic_DNA"/>
</dbReference>
<comment type="caution">
    <text evidence="1">The sequence shown here is derived from an EMBL/GenBank/DDBJ whole genome shotgun (WGS) entry which is preliminary data.</text>
</comment>
<organism evidence="1 2">
    <name type="scientific">Trifolium medium</name>
    <dbReference type="NCBI Taxonomy" id="97028"/>
    <lineage>
        <taxon>Eukaryota</taxon>
        <taxon>Viridiplantae</taxon>
        <taxon>Streptophyta</taxon>
        <taxon>Embryophyta</taxon>
        <taxon>Tracheophyta</taxon>
        <taxon>Spermatophyta</taxon>
        <taxon>Magnoliopsida</taxon>
        <taxon>eudicotyledons</taxon>
        <taxon>Gunneridae</taxon>
        <taxon>Pentapetalae</taxon>
        <taxon>rosids</taxon>
        <taxon>fabids</taxon>
        <taxon>Fabales</taxon>
        <taxon>Fabaceae</taxon>
        <taxon>Papilionoideae</taxon>
        <taxon>50 kb inversion clade</taxon>
        <taxon>NPAAA clade</taxon>
        <taxon>Hologalegina</taxon>
        <taxon>IRL clade</taxon>
        <taxon>Trifolieae</taxon>
        <taxon>Trifolium</taxon>
    </lineage>
</organism>
<keyword evidence="2" id="KW-1185">Reference proteome</keyword>
<evidence type="ECO:0000313" key="1">
    <source>
        <dbReference type="EMBL" id="MCI90350.1"/>
    </source>
</evidence>
<sequence>ESFTGDVTRNVCESLVMGYGVMIEELVCLKNPVKRIRAVKGKKTKFGWFKGGVR</sequence>
<feature type="non-terminal residue" evidence="1">
    <location>
        <position position="1"/>
    </location>
</feature>
<dbReference type="AlphaFoldDB" id="A0A392VV83"/>
<evidence type="ECO:0000313" key="2">
    <source>
        <dbReference type="Proteomes" id="UP000265520"/>
    </source>
</evidence>
<name>A0A392VV83_9FABA</name>
<accession>A0A392VV83</accession>
<protein>
    <submittedName>
        <fullName evidence="1">Uncharacterized protein</fullName>
    </submittedName>
</protein>
<proteinExistence type="predicted"/>
<dbReference type="Proteomes" id="UP000265520">
    <property type="component" value="Unassembled WGS sequence"/>
</dbReference>